<dbReference type="Gene3D" id="1.20.1070.10">
    <property type="entry name" value="Rhodopsin 7-helix transmembrane proteins"/>
    <property type="match status" value="1"/>
</dbReference>
<keyword evidence="2" id="KW-0716">Sensory transduction</keyword>
<evidence type="ECO:0000256" key="3">
    <source>
        <dbReference type="ARBA" id="ARBA00022692"/>
    </source>
</evidence>
<feature type="transmembrane region" description="Helical" evidence="8">
    <location>
        <begin position="97"/>
        <end position="121"/>
    </location>
</feature>
<dbReference type="InterPro" id="IPR000725">
    <property type="entry name" value="Olfact_rcpt"/>
</dbReference>
<evidence type="ECO:0000256" key="1">
    <source>
        <dbReference type="ARBA" id="ARBA00004141"/>
    </source>
</evidence>
<accession>A0A5N4DLL9</accession>
<dbReference type="InterPro" id="IPR017452">
    <property type="entry name" value="GPCR_Rhodpsn_7TM"/>
</dbReference>
<name>A0A5N4DLL9_CAMDR</name>
<dbReference type="GO" id="GO:0004984">
    <property type="term" value="F:olfactory receptor activity"/>
    <property type="evidence" value="ECO:0007669"/>
    <property type="project" value="InterPro"/>
</dbReference>
<evidence type="ECO:0000256" key="6">
    <source>
        <dbReference type="ARBA" id="ARBA00023136"/>
    </source>
</evidence>
<dbReference type="Proteomes" id="UP000299084">
    <property type="component" value="Unassembled WGS sequence"/>
</dbReference>
<feature type="transmembrane region" description="Helical" evidence="8">
    <location>
        <begin position="21"/>
        <end position="46"/>
    </location>
</feature>
<dbReference type="GO" id="GO:0005886">
    <property type="term" value="C:plasma membrane"/>
    <property type="evidence" value="ECO:0007669"/>
    <property type="project" value="TreeGrafter"/>
</dbReference>
<evidence type="ECO:0000313" key="10">
    <source>
        <dbReference type="EMBL" id="KAB1271949.1"/>
    </source>
</evidence>
<keyword evidence="7" id="KW-0807">Transducer</keyword>
<evidence type="ECO:0000259" key="9">
    <source>
        <dbReference type="PROSITE" id="PS50262"/>
    </source>
</evidence>
<keyword evidence="3 8" id="KW-0812">Transmembrane</keyword>
<organism evidence="10 11">
    <name type="scientific">Camelus dromedarius</name>
    <name type="common">Dromedary</name>
    <name type="synonym">Arabian camel</name>
    <dbReference type="NCBI Taxonomy" id="9838"/>
    <lineage>
        <taxon>Eukaryota</taxon>
        <taxon>Metazoa</taxon>
        <taxon>Chordata</taxon>
        <taxon>Craniata</taxon>
        <taxon>Vertebrata</taxon>
        <taxon>Euteleostomi</taxon>
        <taxon>Mammalia</taxon>
        <taxon>Eutheria</taxon>
        <taxon>Laurasiatheria</taxon>
        <taxon>Artiodactyla</taxon>
        <taxon>Tylopoda</taxon>
        <taxon>Camelidae</taxon>
        <taxon>Camelus</taxon>
    </lineage>
</organism>
<dbReference type="PANTHER" id="PTHR26450">
    <property type="entry name" value="OLFACTORY RECEPTOR 56B1-RELATED"/>
    <property type="match status" value="1"/>
</dbReference>
<evidence type="ECO:0000256" key="5">
    <source>
        <dbReference type="ARBA" id="ARBA00022989"/>
    </source>
</evidence>
<comment type="subcellular location">
    <subcellularLocation>
        <location evidence="1">Membrane</location>
        <topology evidence="1">Multi-pass membrane protein</topology>
    </subcellularLocation>
</comment>
<evidence type="ECO:0000256" key="8">
    <source>
        <dbReference type="SAM" id="Phobius"/>
    </source>
</evidence>
<dbReference type="Pfam" id="PF13853">
    <property type="entry name" value="7tm_4"/>
    <property type="match status" value="1"/>
</dbReference>
<gene>
    <name evidence="10" type="ORF">Cadr_000015088</name>
</gene>
<dbReference type="GO" id="GO:0007186">
    <property type="term" value="P:G protein-coupled receptor signaling pathway"/>
    <property type="evidence" value="ECO:0007669"/>
    <property type="project" value="InterPro"/>
</dbReference>
<dbReference type="SUPFAM" id="SSF81321">
    <property type="entry name" value="Family A G protein-coupled receptor-like"/>
    <property type="match status" value="1"/>
</dbReference>
<reference evidence="10 11" key="1">
    <citation type="journal article" date="2019" name="Mol. Ecol. Resour.">
        <title>Improving Illumina assemblies with Hi-C and long reads: an example with the North African dromedary.</title>
        <authorList>
            <person name="Elbers J.P."/>
            <person name="Rogers M.F."/>
            <person name="Perelman P.L."/>
            <person name="Proskuryakova A.A."/>
            <person name="Serdyukova N.A."/>
            <person name="Johnson W.E."/>
            <person name="Horin P."/>
            <person name="Corander J."/>
            <person name="Murphy D."/>
            <person name="Burger P.A."/>
        </authorList>
    </citation>
    <scope>NUCLEOTIDE SEQUENCE [LARGE SCALE GENOMIC DNA]</scope>
    <source>
        <strain evidence="10">Drom800</strain>
        <tissue evidence="10">Blood</tissue>
    </source>
</reference>
<evidence type="ECO:0000256" key="2">
    <source>
        <dbReference type="ARBA" id="ARBA00022606"/>
    </source>
</evidence>
<evidence type="ECO:0000256" key="4">
    <source>
        <dbReference type="ARBA" id="ARBA00022725"/>
    </source>
</evidence>
<evidence type="ECO:0000256" key="7">
    <source>
        <dbReference type="ARBA" id="ARBA00023224"/>
    </source>
</evidence>
<feature type="transmembrane region" description="Helical" evidence="8">
    <location>
        <begin position="58"/>
        <end position="85"/>
    </location>
</feature>
<dbReference type="InterPro" id="IPR050402">
    <property type="entry name" value="OR51/52/56-like"/>
</dbReference>
<keyword evidence="11" id="KW-1185">Reference proteome</keyword>
<protein>
    <submittedName>
        <fullName evidence="10">Olfactory receptor 51B6</fullName>
    </submittedName>
</protein>
<keyword evidence="10" id="KW-0675">Receptor</keyword>
<comment type="caution">
    <text evidence="10">The sequence shown here is derived from an EMBL/GenBank/DDBJ whole genome shotgun (WGS) entry which is preliminary data.</text>
</comment>
<sequence length="187" mass="21093">MGLNTSVSPFLLTGFVGLEKAYHWISIPLSVVYISILLGNSILIFLFRNDHSLQEPRYYFLAMLAAAGLGMTLITMPTVLCMVWMSHREMSHGACFLQAYFIHSLSITESGILLATAYDWFIAMRNPLRCTSILTNTQVIKIGVGIFMRGFVLILPPILPLYWFSCCRSHVLSHAFCLHQDVIKLLC</sequence>
<proteinExistence type="predicted"/>
<feature type="domain" description="G-protein coupled receptors family 1 profile" evidence="9">
    <location>
        <begin position="39"/>
        <end position="187"/>
    </location>
</feature>
<keyword evidence="6 8" id="KW-0472">Membrane</keyword>
<keyword evidence="4" id="KW-0552">Olfaction</keyword>
<dbReference type="PROSITE" id="PS50262">
    <property type="entry name" value="G_PROTEIN_RECEP_F1_2"/>
    <property type="match status" value="1"/>
</dbReference>
<keyword evidence="5 8" id="KW-1133">Transmembrane helix</keyword>
<evidence type="ECO:0000313" key="11">
    <source>
        <dbReference type="Proteomes" id="UP000299084"/>
    </source>
</evidence>
<dbReference type="PANTHER" id="PTHR26450:SF22">
    <property type="entry name" value="OLFACTORY RECEPTOR 51B6"/>
    <property type="match status" value="1"/>
</dbReference>
<feature type="transmembrane region" description="Helical" evidence="8">
    <location>
        <begin position="142"/>
        <end position="164"/>
    </location>
</feature>
<dbReference type="AlphaFoldDB" id="A0A5N4DLL9"/>
<dbReference type="EMBL" id="JWIN03000010">
    <property type="protein sequence ID" value="KAB1271949.1"/>
    <property type="molecule type" value="Genomic_DNA"/>
</dbReference>